<keyword evidence="1" id="KW-1133">Transmembrane helix</keyword>
<proteinExistence type="predicted"/>
<comment type="caution">
    <text evidence="2">The sequence shown here is derived from an EMBL/GenBank/DDBJ whole genome shotgun (WGS) entry which is preliminary data.</text>
</comment>
<evidence type="ECO:0000313" key="3">
    <source>
        <dbReference type="Proteomes" id="UP000054524"/>
    </source>
</evidence>
<evidence type="ECO:0000256" key="1">
    <source>
        <dbReference type="SAM" id="Phobius"/>
    </source>
</evidence>
<sequence>MTAYDGFISRYRAMQFAEKMKMCVFVSMCVLVSLCYSLCTQSDMDYGKFLARSMKDRTYRSLWGKTTYIVNSPSGSSKGQGLNRSKKCESLCTFCTKLKDRIKDIFYTIRSSKTYLVMIIVTTYVLSFLIVLGMFVHVMNTRHILALRECNKYILSGAMTCYTENNMRFELLKIMGYNIIDYSNTVGEDLLRPVCSETAGVYTENPNGWIMSAMRNVTDIFLKQVVSPVFRYVDKNCTLASTSIPSRQEIRDFAVLLNAGVRNEVGCAAAIAMGVLDPKTYSDFISEEEIEYGQMCWAYNATSV</sequence>
<keyword evidence="3" id="KW-1185">Reference proteome</keyword>
<dbReference type="Proteomes" id="UP000054524">
    <property type="component" value="Unassembled WGS sequence"/>
</dbReference>
<protein>
    <submittedName>
        <fullName evidence="2">Uncharacterized protein</fullName>
    </submittedName>
</protein>
<organism evidence="2 3">
    <name type="scientific">Nematocida ausubeli (strain ATCC PRA-371 / ERTm2)</name>
    <name type="common">Nematode killer fungus</name>
    <dbReference type="NCBI Taxonomy" id="1913371"/>
    <lineage>
        <taxon>Eukaryota</taxon>
        <taxon>Fungi</taxon>
        <taxon>Fungi incertae sedis</taxon>
        <taxon>Microsporidia</taxon>
        <taxon>Nematocida</taxon>
    </lineage>
</organism>
<accession>A0A086J0A6</accession>
<gene>
    <name evidence="2" type="ORF">NESG_02354</name>
</gene>
<evidence type="ECO:0000313" key="2">
    <source>
        <dbReference type="EMBL" id="KFG25574.1"/>
    </source>
</evidence>
<feature type="transmembrane region" description="Helical" evidence="1">
    <location>
        <begin position="115"/>
        <end position="138"/>
    </location>
</feature>
<reference evidence="2 3" key="1">
    <citation type="journal article" date="2014" name="Genome Announc.">
        <title>Genome Sequence of the Microsporidian Species Nematocida sp1 Strain ERTm6 (ATCC PRA-372).</title>
        <authorList>
            <person name="Bakowski M.A."/>
            <person name="Priest M."/>
            <person name="Young S."/>
            <person name="Cuomo C.A."/>
            <person name="Troemel E.R."/>
        </authorList>
    </citation>
    <scope>NUCLEOTIDE SEQUENCE [LARGE SCALE GENOMIC DNA]</scope>
    <source>
        <strain evidence="2 3">ERTm6</strain>
    </source>
</reference>
<keyword evidence="1" id="KW-0812">Transmembrane</keyword>
<dbReference type="HOGENOM" id="CLU_915542_0_0_1"/>
<dbReference type="EMBL" id="AKIJ01000005">
    <property type="protein sequence ID" value="KFG25574.1"/>
    <property type="molecule type" value="Genomic_DNA"/>
</dbReference>
<keyword evidence="1" id="KW-0472">Membrane</keyword>
<dbReference type="AlphaFoldDB" id="A0A086J0A6"/>
<dbReference type="RefSeq" id="XP_052904129.1">
    <property type="nucleotide sequence ID" value="XM_053049958.1"/>
</dbReference>
<dbReference type="GeneID" id="77677327"/>
<name>A0A086J0A6_NEMA1</name>